<evidence type="ECO:0000256" key="3">
    <source>
        <dbReference type="ARBA" id="ARBA00008655"/>
    </source>
</evidence>
<feature type="transmembrane region" description="Helical" evidence="13">
    <location>
        <begin position="87"/>
        <end position="105"/>
    </location>
</feature>
<evidence type="ECO:0000256" key="6">
    <source>
        <dbReference type="ARBA" id="ARBA00022692"/>
    </source>
</evidence>
<evidence type="ECO:0000256" key="10">
    <source>
        <dbReference type="ARBA" id="ARBA00023209"/>
    </source>
</evidence>
<comment type="similarity">
    <text evidence="3">Belongs to the 1-acyl-sn-glycerol-3-phosphate acyltransferase family.</text>
</comment>
<dbReference type="InterPro" id="IPR002123">
    <property type="entry name" value="Plipid/glycerol_acylTrfase"/>
</dbReference>
<evidence type="ECO:0000256" key="8">
    <source>
        <dbReference type="ARBA" id="ARBA00023098"/>
    </source>
</evidence>
<evidence type="ECO:0000256" key="7">
    <source>
        <dbReference type="ARBA" id="ARBA00022989"/>
    </source>
</evidence>
<dbReference type="InterPro" id="IPR045252">
    <property type="entry name" value="LPCAT1-like"/>
</dbReference>
<sequence>MPKDSPGKGIGEDEFFAAESTRASEEVERVTSGIELEREASKTFGSDTAILPRLLDASGVLQDAASAIIDDTFNACFAFSDNTAWNWNFYLFPLWCFGVALRYLVLFPIRLTWIVTCTLLFILFFTIIHNVTRGKLRANLERDLVHLYAACFVISWTGVIKYHGPKPTQRSGHVYVANHTSIIDYIVLTQVTPFSSIAQQNKGWLGFIQNTAMDAIHCIRFNRTESKDREMVQRRLREHVANPDRLPLLIFPEGTCVNNEYCVMFKKGAFDLGCKVCPIAIKYNKIFAETFWHSRRMSFTTYLMKLMTSWAVVADVWYMEPQEMGPDEDSIQFAERVRGMICERAGIKPVPWDGMLKYYRPSPKMTEKRRAQIASNLVKLLPPKDGHLD</sequence>
<comment type="pathway">
    <text evidence="2">Lipid metabolism.</text>
</comment>
<evidence type="ECO:0000256" key="2">
    <source>
        <dbReference type="ARBA" id="ARBA00005189"/>
    </source>
</evidence>
<evidence type="ECO:0000313" key="15">
    <source>
        <dbReference type="EMBL" id="CAD8520173.1"/>
    </source>
</evidence>
<evidence type="ECO:0000256" key="13">
    <source>
        <dbReference type="SAM" id="Phobius"/>
    </source>
</evidence>
<proteinExistence type="inferred from homology"/>
<keyword evidence="5" id="KW-0808">Transferase</keyword>
<keyword evidence="6 13" id="KW-0812">Transmembrane</keyword>
<evidence type="ECO:0000256" key="5">
    <source>
        <dbReference type="ARBA" id="ARBA00022679"/>
    </source>
</evidence>
<evidence type="ECO:0000256" key="1">
    <source>
        <dbReference type="ARBA" id="ARBA00004370"/>
    </source>
</evidence>
<keyword evidence="10" id="KW-0594">Phospholipid biosynthesis</keyword>
<name>A0A7S0IFH5_MICPS</name>
<keyword evidence="12" id="KW-0012">Acyltransferase</keyword>
<reference evidence="15" key="1">
    <citation type="submission" date="2021-01" db="EMBL/GenBank/DDBJ databases">
        <authorList>
            <person name="Corre E."/>
            <person name="Pelletier E."/>
            <person name="Niang G."/>
            <person name="Scheremetjew M."/>
            <person name="Finn R."/>
            <person name="Kale V."/>
            <person name="Holt S."/>
            <person name="Cochrane G."/>
            <person name="Meng A."/>
            <person name="Brown T."/>
            <person name="Cohen L."/>
        </authorList>
    </citation>
    <scope>NUCLEOTIDE SEQUENCE</scope>
    <source>
        <strain evidence="15">CCMP1723</strain>
    </source>
</reference>
<accession>A0A7S0IFH5</accession>
<feature type="transmembrane region" description="Helical" evidence="13">
    <location>
        <begin position="111"/>
        <end position="132"/>
    </location>
</feature>
<feature type="domain" description="Phospholipid/glycerol acyltransferase" evidence="14">
    <location>
        <begin position="173"/>
        <end position="284"/>
    </location>
</feature>
<keyword evidence="7 13" id="KW-1133">Transmembrane helix</keyword>
<dbReference type="SUPFAM" id="SSF69593">
    <property type="entry name" value="Glycerol-3-phosphate (1)-acyltransferase"/>
    <property type="match status" value="1"/>
</dbReference>
<dbReference type="Pfam" id="PF01553">
    <property type="entry name" value="Acyltransferase"/>
    <property type="match status" value="1"/>
</dbReference>
<dbReference type="GO" id="GO:0005783">
    <property type="term" value="C:endoplasmic reticulum"/>
    <property type="evidence" value="ECO:0007669"/>
    <property type="project" value="TreeGrafter"/>
</dbReference>
<organism evidence="15">
    <name type="scientific">Micromonas pusilla</name>
    <name type="common">Picoplanktonic green alga</name>
    <name type="synonym">Chromulina pusilla</name>
    <dbReference type="NCBI Taxonomy" id="38833"/>
    <lineage>
        <taxon>Eukaryota</taxon>
        <taxon>Viridiplantae</taxon>
        <taxon>Chlorophyta</taxon>
        <taxon>Mamiellophyceae</taxon>
        <taxon>Mamiellales</taxon>
        <taxon>Mamiellaceae</taxon>
        <taxon>Micromonas</taxon>
    </lineage>
</organism>
<evidence type="ECO:0000256" key="4">
    <source>
        <dbReference type="ARBA" id="ARBA00022516"/>
    </source>
</evidence>
<dbReference type="PANTHER" id="PTHR23063:SF2">
    <property type="entry name" value="GLYCEROL-3-PHOSPHATE ACYLTRANSFERASE 4, ISOFORM D-RELATED"/>
    <property type="match status" value="1"/>
</dbReference>
<evidence type="ECO:0000259" key="14">
    <source>
        <dbReference type="SMART" id="SM00563"/>
    </source>
</evidence>
<dbReference type="EMBL" id="HBEQ01009456">
    <property type="protein sequence ID" value="CAD8520173.1"/>
    <property type="molecule type" value="Transcribed_RNA"/>
</dbReference>
<keyword evidence="11" id="KW-1208">Phospholipid metabolism</keyword>
<keyword evidence="4" id="KW-0444">Lipid biosynthesis</keyword>
<evidence type="ECO:0000256" key="12">
    <source>
        <dbReference type="ARBA" id="ARBA00023315"/>
    </source>
</evidence>
<dbReference type="GO" id="GO:0016020">
    <property type="term" value="C:membrane"/>
    <property type="evidence" value="ECO:0007669"/>
    <property type="project" value="UniProtKB-SubCell"/>
</dbReference>
<dbReference type="GO" id="GO:0004366">
    <property type="term" value="F:glycerol-3-phosphate O-acyltransferase activity"/>
    <property type="evidence" value="ECO:0007669"/>
    <property type="project" value="TreeGrafter"/>
</dbReference>
<dbReference type="CDD" id="cd07991">
    <property type="entry name" value="LPLAT_LPCAT1-like"/>
    <property type="match status" value="1"/>
</dbReference>
<dbReference type="GO" id="GO:0019432">
    <property type="term" value="P:triglyceride biosynthetic process"/>
    <property type="evidence" value="ECO:0007669"/>
    <property type="project" value="TreeGrafter"/>
</dbReference>
<comment type="subcellular location">
    <subcellularLocation>
        <location evidence="1">Membrane</location>
    </subcellularLocation>
</comment>
<evidence type="ECO:0000256" key="9">
    <source>
        <dbReference type="ARBA" id="ARBA00023136"/>
    </source>
</evidence>
<feature type="transmembrane region" description="Helical" evidence="13">
    <location>
        <begin position="144"/>
        <end position="164"/>
    </location>
</feature>
<gene>
    <name evidence="15" type="ORF">MCOM1403_LOCUS7599</name>
</gene>
<dbReference type="PANTHER" id="PTHR23063">
    <property type="entry name" value="PHOSPHOLIPID ACYLTRANSFERASE"/>
    <property type="match status" value="1"/>
</dbReference>
<dbReference type="SMART" id="SM00563">
    <property type="entry name" value="PlsC"/>
    <property type="match status" value="1"/>
</dbReference>
<keyword evidence="9 13" id="KW-0472">Membrane</keyword>
<dbReference type="GO" id="GO:0008654">
    <property type="term" value="P:phospholipid biosynthetic process"/>
    <property type="evidence" value="ECO:0007669"/>
    <property type="project" value="UniProtKB-KW"/>
</dbReference>
<protein>
    <recommendedName>
        <fullName evidence="14">Phospholipid/glycerol acyltransferase domain-containing protein</fullName>
    </recommendedName>
</protein>
<dbReference type="AlphaFoldDB" id="A0A7S0IFH5"/>
<evidence type="ECO:0000256" key="11">
    <source>
        <dbReference type="ARBA" id="ARBA00023264"/>
    </source>
</evidence>
<keyword evidence="8" id="KW-0443">Lipid metabolism</keyword>